<dbReference type="InterPro" id="IPR053211">
    <property type="entry name" value="DNA_repair-toleration"/>
</dbReference>
<name>A0AAU9RSJ6_THLAR</name>
<dbReference type="Pfam" id="PF08263">
    <property type="entry name" value="LRRNT_2"/>
    <property type="match status" value="1"/>
</dbReference>
<evidence type="ECO:0000256" key="3">
    <source>
        <dbReference type="ARBA" id="ARBA00022737"/>
    </source>
</evidence>
<keyword evidence="2 4" id="KW-0732">Signal</keyword>
<organism evidence="6 7">
    <name type="scientific">Thlaspi arvense</name>
    <name type="common">Field penny-cress</name>
    <dbReference type="NCBI Taxonomy" id="13288"/>
    <lineage>
        <taxon>Eukaryota</taxon>
        <taxon>Viridiplantae</taxon>
        <taxon>Streptophyta</taxon>
        <taxon>Embryophyta</taxon>
        <taxon>Tracheophyta</taxon>
        <taxon>Spermatophyta</taxon>
        <taxon>Magnoliopsida</taxon>
        <taxon>eudicotyledons</taxon>
        <taxon>Gunneridae</taxon>
        <taxon>Pentapetalae</taxon>
        <taxon>rosids</taxon>
        <taxon>malvids</taxon>
        <taxon>Brassicales</taxon>
        <taxon>Brassicaceae</taxon>
        <taxon>Thlaspideae</taxon>
        <taxon>Thlaspi</taxon>
    </lineage>
</organism>
<evidence type="ECO:0000256" key="2">
    <source>
        <dbReference type="ARBA" id="ARBA00022729"/>
    </source>
</evidence>
<dbReference type="SUPFAM" id="SSF52058">
    <property type="entry name" value="L domain-like"/>
    <property type="match status" value="1"/>
</dbReference>
<keyword evidence="1" id="KW-0433">Leucine-rich repeat</keyword>
<evidence type="ECO:0000256" key="1">
    <source>
        <dbReference type="ARBA" id="ARBA00022614"/>
    </source>
</evidence>
<dbReference type="InterPro" id="IPR032675">
    <property type="entry name" value="LRR_dom_sf"/>
</dbReference>
<dbReference type="EMBL" id="OU466858">
    <property type="protein sequence ID" value="CAH2047224.1"/>
    <property type="molecule type" value="Genomic_DNA"/>
</dbReference>
<accession>A0AAU9RSJ6</accession>
<sequence length="227" mass="26239">MLFFSIPQFFITTWIIVVSLQRHGYKSCIEKERKGLLELNAYVNSRYDWPNDTNSDCCEWERVKCDLSSGRVIGLFLNDTYTDRPLLNLSLFYPFGELRTLNLYNFECTGWFDDIHGYKSLGRLKKLEILDLGNMVNNSVLPFLNAASSLKTLILHGNYMEGPFPMKELKDLRNLELLDLSGNFLIGPVPDKDLADLHKLQALDLSVITRFYKLFESKILKHCIVVV</sequence>
<keyword evidence="7" id="KW-1185">Reference proteome</keyword>
<evidence type="ECO:0000256" key="4">
    <source>
        <dbReference type="SAM" id="SignalP"/>
    </source>
</evidence>
<protein>
    <recommendedName>
        <fullName evidence="5">Leucine-rich repeat-containing N-terminal plant-type domain-containing protein</fullName>
    </recommendedName>
</protein>
<dbReference type="PANTHER" id="PTHR48060">
    <property type="entry name" value="DNA DAMAGE-REPAIR/TOLERATION PROTEIN DRT100"/>
    <property type="match status" value="1"/>
</dbReference>
<reference evidence="6 7" key="1">
    <citation type="submission" date="2022-03" db="EMBL/GenBank/DDBJ databases">
        <authorList>
            <person name="Nunn A."/>
            <person name="Chopra R."/>
            <person name="Nunn A."/>
            <person name="Contreras Garrido A."/>
        </authorList>
    </citation>
    <scope>NUCLEOTIDE SEQUENCE [LARGE SCALE GENOMIC DNA]</scope>
</reference>
<evidence type="ECO:0000313" key="6">
    <source>
        <dbReference type="EMBL" id="CAH2047224.1"/>
    </source>
</evidence>
<dbReference type="InterPro" id="IPR013210">
    <property type="entry name" value="LRR_N_plant-typ"/>
</dbReference>
<dbReference type="AlphaFoldDB" id="A0AAU9RSJ6"/>
<evidence type="ECO:0000259" key="5">
    <source>
        <dbReference type="Pfam" id="PF08263"/>
    </source>
</evidence>
<gene>
    <name evidence="6" type="ORF">TAV2_LOCUS5544</name>
</gene>
<dbReference type="PANTHER" id="PTHR48060:SF17">
    <property type="entry name" value="LRR RECEPTOR-LIKE SERINE_THREONINE-PROTEIN KINASE IRK-RELATED"/>
    <property type="match status" value="1"/>
</dbReference>
<feature type="chain" id="PRO_5043437599" description="Leucine-rich repeat-containing N-terminal plant-type domain-containing protein" evidence="4">
    <location>
        <begin position="21"/>
        <end position="227"/>
    </location>
</feature>
<feature type="domain" description="Leucine-rich repeat-containing N-terminal plant-type" evidence="5">
    <location>
        <begin position="32"/>
        <end position="66"/>
    </location>
</feature>
<dbReference type="Proteomes" id="UP000836841">
    <property type="component" value="Chromosome 2"/>
</dbReference>
<proteinExistence type="predicted"/>
<keyword evidence="3" id="KW-0677">Repeat</keyword>
<feature type="signal peptide" evidence="4">
    <location>
        <begin position="1"/>
        <end position="20"/>
    </location>
</feature>
<dbReference type="Gene3D" id="3.80.10.10">
    <property type="entry name" value="Ribonuclease Inhibitor"/>
    <property type="match status" value="2"/>
</dbReference>
<evidence type="ECO:0000313" key="7">
    <source>
        <dbReference type="Proteomes" id="UP000836841"/>
    </source>
</evidence>